<dbReference type="InterPro" id="IPR035914">
    <property type="entry name" value="Sperma_CUB_dom_sf"/>
</dbReference>
<evidence type="ECO:0000259" key="5">
    <source>
        <dbReference type="PROSITE" id="PS01180"/>
    </source>
</evidence>
<dbReference type="AlphaFoldDB" id="A0A3L8DVS5"/>
<dbReference type="PROSITE" id="PS50240">
    <property type="entry name" value="TRYPSIN_DOM"/>
    <property type="match status" value="1"/>
</dbReference>
<dbReference type="Gene3D" id="2.60.120.290">
    <property type="entry name" value="Spermadhesin, CUB domain"/>
    <property type="match status" value="1"/>
</dbReference>
<dbReference type="InterPro" id="IPR001314">
    <property type="entry name" value="Peptidase_S1A"/>
</dbReference>
<dbReference type="InterPro" id="IPR051487">
    <property type="entry name" value="Ser/Thr_Proteases_Immune/Dev"/>
</dbReference>
<dbReference type="CDD" id="cd00190">
    <property type="entry name" value="Tryp_SPc"/>
    <property type="match status" value="1"/>
</dbReference>
<dbReference type="SUPFAM" id="SSF50494">
    <property type="entry name" value="Trypsin-like serine proteases"/>
    <property type="match status" value="1"/>
</dbReference>
<name>A0A3L8DVS5_OOCBI</name>
<dbReference type="Proteomes" id="UP000279307">
    <property type="component" value="Chromosome 3"/>
</dbReference>
<dbReference type="InterPro" id="IPR000859">
    <property type="entry name" value="CUB_dom"/>
</dbReference>
<evidence type="ECO:0000256" key="1">
    <source>
        <dbReference type="ARBA" id="ARBA00023157"/>
    </source>
</evidence>
<evidence type="ECO:0000256" key="3">
    <source>
        <dbReference type="PROSITE-ProRule" id="PRU00059"/>
    </source>
</evidence>
<proteinExistence type="inferred from homology"/>
<dbReference type="GO" id="GO:0004252">
    <property type="term" value="F:serine-type endopeptidase activity"/>
    <property type="evidence" value="ECO:0007669"/>
    <property type="project" value="InterPro"/>
</dbReference>
<dbReference type="GO" id="GO:0006508">
    <property type="term" value="P:proteolysis"/>
    <property type="evidence" value="ECO:0007669"/>
    <property type="project" value="InterPro"/>
</dbReference>
<protein>
    <recommendedName>
        <fullName evidence="9">Venom serine protease 34</fullName>
    </recommendedName>
</protein>
<keyword evidence="4" id="KW-0472">Membrane</keyword>
<dbReference type="OrthoDB" id="6380398at2759"/>
<accession>A0A3L8DVS5</accession>
<evidence type="ECO:0000256" key="2">
    <source>
        <dbReference type="ARBA" id="ARBA00024195"/>
    </source>
</evidence>
<comment type="caution">
    <text evidence="7">The sequence shown here is derived from an EMBL/GenBank/DDBJ whole genome shotgun (WGS) entry which is preliminary data.</text>
</comment>
<comment type="similarity">
    <text evidence="2">Belongs to the peptidase S1 family. CLIP subfamily.</text>
</comment>
<dbReference type="InterPro" id="IPR043504">
    <property type="entry name" value="Peptidase_S1_PA_chymotrypsin"/>
</dbReference>
<dbReference type="InterPro" id="IPR009003">
    <property type="entry name" value="Peptidase_S1_PA"/>
</dbReference>
<dbReference type="Gene3D" id="2.40.10.10">
    <property type="entry name" value="Trypsin-like serine proteases"/>
    <property type="match status" value="1"/>
</dbReference>
<dbReference type="FunFam" id="2.40.10.10:FF:000068">
    <property type="entry name" value="transmembrane protease serine 2"/>
    <property type="match status" value="1"/>
</dbReference>
<dbReference type="SUPFAM" id="SSF49854">
    <property type="entry name" value="Spermadhesin, CUB domain"/>
    <property type="match status" value="1"/>
</dbReference>
<dbReference type="PRINTS" id="PR00722">
    <property type="entry name" value="CHYMOTRYPSIN"/>
</dbReference>
<feature type="transmembrane region" description="Helical" evidence="4">
    <location>
        <begin position="99"/>
        <end position="120"/>
    </location>
</feature>
<reference evidence="7 8" key="1">
    <citation type="journal article" date="2018" name="Genome Res.">
        <title>The genomic architecture and molecular evolution of ant odorant receptors.</title>
        <authorList>
            <person name="McKenzie S.K."/>
            <person name="Kronauer D.J.C."/>
        </authorList>
    </citation>
    <scope>NUCLEOTIDE SEQUENCE [LARGE SCALE GENOMIC DNA]</scope>
    <source>
        <strain evidence="7">Clonal line C1</strain>
    </source>
</reference>
<dbReference type="SMART" id="SM00020">
    <property type="entry name" value="Tryp_SPc"/>
    <property type="match status" value="1"/>
</dbReference>
<gene>
    <name evidence="7" type="ORF">DMN91_002511</name>
</gene>
<keyword evidence="4" id="KW-0812">Transmembrane</keyword>
<evidence type="ECO:0000313" key="8">
    <source>
        <dbReference type="Proteomes" id="UP000279307"/>
    </source>
</evidence>
<dbReference type="Pfam" id="PF00431">
    <property type="entry name" value="CUB"/>
    <property type="match status" value="1"/>
</dbReference>
<dbReference type="CDD" id="cd00041">
    <property type="entry name" value="CUB"/>
    <property type="match status" value="1"/>
</dbReference>
<evidence type="ECO:0000313" key="7">
    <source>
        <dbReference type="EMBL" id="RLU24422.1"/>
    </source>
</evidence>
<sequence>MRIPESACSILMKMTVARSMKARVQAHMYARVAYFIQVRSTLLRALLEACHKPGARRERIAIYNKIAPSPHVQFISVKTRCHVLLREQCLRDFRILQNAFYLVGLTLTLSLCFVMPNGLFNRDCSFYQRLKSGNIYYVYNADYPNASNGRQYCKWKAESDYRVKLSCNIFEIPWHVKCAFDSLTVKVDESVAFSYCGNDTFSVESTGKTMTIVLSTAFWSSGVKFLCELQALEEVEKDYNCRCGWKKPTKIVGGVETGVNEYPMMAGLVDPFRREVYCGASVISQRHVLTAAHCVINRDANKVGVLVGDHDLTTGADTNASRLYVADEFNIHPLYNDTSLENDIAVVTVNGIINFSEEVGPACLPFQHQSDSFAGNYVDLLGWGTTEFGGMRPDTLQKVMVSVISYQDCHRSYPNLSYGQLCTYGRNKDACQVTLLFDSGGPVLWQNPTTKREVLVGIISYGLACGDDDPAVNTRVGTYIDWILDATPGAYYCKAE</sequence>
<dbReference type="PROSITE" id="PS00134">
    <property type="entry name" value="TRYPSIN_HIS"/>
    <property type="match status" value="1"/>
</dbReference>
<dbReference type="EMBL" id="QOIP01000003">
    <property type="protein sequence ID" value="RLU24422.1"/>
    <property type="molecule type" value="Genomic_DNA"/>
</dbReference>
<dbReference type="InterPro" id="IPR001254">
    <property type="entry name" value="Trypsin_dom"/>
</dbReference>
<evidence type="ECO:0000259" key="6">
    <source>
        <dbReference type="PROSITE" id="PS50240"/>
    </source>
</evidence>
<feature type="domain" description="CUB" evidence="5">
    <location>
        <begin position="124"/>
        <end position="232"/>
    </location>
</feature>
<organism evidence="7 8">
    <name type="scientific">Ooceraea biroi</name>
    <name type="common">Clonal raider ant</name>
    <name type="synonym">Cerapachys biroi</name>
    <dbReference type="NCBI Taxonomy" id="2015173"/>
    <lineage>
        <taxon>Eukaryota</taxon>
        <taxon>Metazoa</taxon>
        <taxon>Ecdysozoa</taxon>
        <taxon>Arthropoda</taxon>
        <taxon>Hexapoda</taxon>
        <taxon>Insecta</taxon>
        <taxon>Pterygota</taxon>
        <taxon>Neoptera</taxon>
        <taxon>Endopterygota</taxon>
        <taxon>Hymenoptera</taxon>
        <taxon>Apocrita</taxon>
        <taxon>Aculeata</taxon>
        <taxon>Formicoidea</taxon>
        <taxon>Formicidae</taxon>
        <taxon>Dorylinae</taxon>
        <taxon>Ooceraea</taxon>
    </lineage>
</organism>
<comment type="caution">
    <text evidence="3">Lacks conserved residue(s) required for the propagation of feature annotation.</text>
</comment>
<dbReference type="Pfam" id="PF00089">
    <property type="entry name" value="Trypsin"/>
    <property type="match status" value="1"/>
</dbReference>
<dbReference type="PANTHER" id="PTHR24256">
    <property type="entry name" value="TRYPTASE-RELATED"/>
    <property type="match status" value="1"/>
</dbReference>
<dbReference type="PROSITE" id="PS01180">
    <property type="entry name" value="CUB"/>
    <property type="match status" value="1"/>
</dbReference>
<keyword evidence="1" id="KW-1015">Disulfide bond</keyword>
<feature type="domain" description="Peptidase S1" evidence="6">
    <location>
        <begin position="251"/>
        <end position="488"/>
    </location>
</feature>
<evidence type="ECO:0000256" key="4">
    <source>
        <dbReference type="SAM" id="Phobius"/>
    </source>
</evidence>
<evidence type="ECO:0008006" key="9">
    <source>
        <dbReference type="Google" id="ProtNLM"/>
    </source>
</evidence>
<keyword evidence="4" id="KW-1133">Transmembrane helix</keyword>
<dbReference type="InterPro" id="IPR018114">
    <property type="entry name" value="TRYPSIN_HIS"/>
</dbReference>